<proteinExistence type="predicted"/>
<dbReference type="PROSITE" id="PS51257">
    <property type="entry name" value="PROKAR_LIPOPROTEIN"/>
    <property type="match status" value="1"/>
</dbReference>
<keyword evidence="3" id="KW-1185">Reference proteome</keyword>
<organism evidence="2 3">
    <name type="scientific">Paenibacillus oryzae</name>
    <dbReference type="NCBI Taxonomy" id="1844972"/>
    <lineage>
        <taxon>Bacteria</taxon>
        <taxon>Bacillati</taxon>
        <taxon>Bacillota</taxon>
        <taxon>Bacilli</taxon>
        <taxon>Bacillales</taxon>
        <taxon>Paenibacillaceae</taxon>
        <taxon>Paenibacillus</taxon>
    </lineage>
</organism>
<comment type="caution">
    <text evidence="2">The sequence shown here is derived from an EMBL/GenBank/DDBJ whole genome shotgun (WGS) entry which is preliminary data.</text>
</comment>
<accession>A0A1A5YV76</accession>
<sequence>MPKSFTISALLLSMILLAACSNEAATNTPNKVTNLSAQQITKEKNSVQAPETEQPEETVFKAELAIDIKSVENQLTENERPLLDVLEKNLTALVEHNHAAFQSGFVDEKLADTLAFYYGENLQYKFTGIESVESYTNPKNQVHITVIGECLDTNTGRIDTVKMMYAIRQSDQGNWDIYTID</sequence>
<name>A0A1A5YV76_9BACL</name>
<feature type="signal peptide" evidence="1">
    <location>
        <begin position="1"/>
        <end position="24"/>
    </location>
</feature>
<evidence type="ECO:0000313" key="2">
    <source>
        <dbReference type="EMBL" id="OBR69290.1"/>
    </source>
</evidence>
<evidence type="ECO:0000256" key="1">
    <source>
        <dbReference type="SAM" id="SignalP"/>
    </source>
</evidence>
<reference evidence="2 3" key="1">
    <citation type="submission" date="2016-05" db="EMBL/GenBank/DDBJ databases">
        <title>Paenibacillus oryzae. sp. nov., isolated from the rice root.</title>
        <authorList>
            <person name="Zhang J."/>
            <person name="Zhang X."/>
        </authorList>
    </citation>
    <scope>NUCLEOTIDE SEQUENCE [LARGE SCALE GENOMIC DNA]</scope>
    <source>
        <strain evidence="2 3">1DrF-4</strain>
    </source>
</reference>
<gene>
    <name evidence="2" type="ORF">A7K91_02600</name>
</gene>
<feature type="chain" id="PRO_5008340611" description="DUF4440 domain-containing protein" evidence="1">
    <location>
        <begin position="25"/>
        <end position="181"/>
    </location>
</feature>
<dbReference type="Proteomes" id="UP000092024">
    <property type="component" value="Unassembled WGS sequence"/>
</dbReference>
<dbReference type="AlphaFoldDB" id="A0A1A5YV76"/>
<evidence type="ECO:0008006" key="4">
    <source>
        <dbReference type="Google" id="ProtNLM"/>
    </source>
</evidence>
<dbReference type="STRING" id="1844972.A7K91_02600"/>
<protein>
    <recommendedName>
        <fullName evidence="4">DUF4440 domain-containing protein</fullName>
    </recommendedName>
</protein>
<keyword evidence="1" id="KW-0732">Signal</keyword>
<dbReference type="RefSeq" id="WP_068678540.1">
    <property type="nucleotide sequence ID" value="NZ_LYPA01000019.1"/>
</dbReference>
<evidence type="ECO:0000313" key="3">
    <source>
        <dbReference type="Proteomes" id="UP000092024"/>
    </source>
</evidence>
<dbReference type="OrthoDB" id="2619181at2"/>
<dbReference type="EMBL" id="LYPA01000019">
    <property type="protein sequence ID" value="OBR69290.1"/>
    <property type="molecule type" value="Genomic_DNA"/>
</dbReference>